<dbReference type="EMBL" id="KB531577">
    <property type="protein sequence ID" value="EMP34761.1"/>
    <property type="molecule type" value="Genomic_DNA"/>
</dbReference>
<evidence type="ECO:0000313" key="2">
    <source>
        <dbReference type="EMBL" id="EMP34761.1"/>
    </source>
</evidence>
<gene>
    <name evidence="2" type="ORF">UY3_08062</name>
</gene>
<reference evidence="3" key="1">
    <citation type="journal article" date="2013" name="Nat. Genet.">
        <title>The draft genomes of soft-shell turtle and green sea turtle yield insights into the development and evolution of the turtle-specific body plan.</title>
        <authorList>
            <person name="Wang Z."/>
            <person name="Pascual-Anaya J."/>
            <person name="Zadissa A."/>
            <person name="Li W."/>
            <person name="Niimura Y."/>
            <person name="Huang Z."/>
            <person name="Li C."/>
            <person name="White S."/>
            <person name="Xiong Z."/>
            <person name="Fang D."/>
            <person name="Wang B."/>
            <person name="Ming Y."/>
            <person name="Chen Y."/>
            <person name="Zheng Y."/>
            <person name="Kuraku S."/>
            <person name="Pignatelli M."/>
            <person name="Herrero J."/>
            <person name="Beal K."/>
            <person name="Nozawa M."/>
            <person name="Li Q."/>
            <person name="Wang J."/>
            <person name="Zhang H."/>
            <person name="Yu L."/>
            <person name="Shigenobu S."/>
            <person name="Wang J."/>
            <person name="Liu J."/>
            <person name="Flicek P."/>
            <person name="Searle S."/>
            <person name="Wang J."/>
            <person name="Kuratani S."/>
            <person name="Yin Y."/>
            <person name="Aken B."/>
            <person name="Zhang G."/>
            <person name="Irie N."/>
        </authorList>
    </citation>
    <scope>NUCLEOTIDE SEQUENCE [LARGE SCALE GENOMIC DNA]</scope>
</reference>
<dbReference type="Proteomes" id="UP000031443">
    <property type="component" value="Unassembled WGS sequence"/>
</dbReference>
<evidence type="ECO:0000256" key="1">
    <source>
        <dbReference type="SAM" id="MobiDB-lite"/>
    </source>
</evidence>
<name>M7B9Y1_CHEMY</name>
<protein>
    <submittedName>
        <fullName evidence="2">Uncharacterized protein</fullName>
    </submittedName>
</protein>
<keyword evidence="3" id="KW-1185">Reference proteome</keyword>
<dbReference type="AlphaFoldDB" id="M7B9Y1"/>
<organism evidence="2 3">
    <name type="scientific">Chelonia mydas</name>
    <name type="common">Green sea-turtle</name>
    <name type="synonym">Chelonia agassizi</name>
    <dbReference type="NCBI Taxonomy" id="8469"/>
    <lineage>
        <taxon>Eukaryota</taxon>
        <taxon>Metazoa</taxon>
        <taxon>Chordata</taxon>
        <taxon>Craniata</taxon>
        <taxon>Vertebrata</taxon>
        <taxon>Euteleostomi</taxon>
        <taxon>Archelosauria</taxon>
        <taxon>Testudinata</taxon>
        <taxon>Testudines</taxon>
        <taxon>Cryptodira</taxon>
        <taxon>Durocryptodira</taxon>
        <taxon>Americhelydia</taxon>
        <taxon>Chelonioidea</taxon>
        <taxon>Cheloniidae</taxon>
        <taxon>Chelonia</taxon>
    </lineage>
</organism>
<sequence>MLGEITAILVTPMLCSWRHSKTWSENIPFVKLTDKKITREAHSHAAVASIVRTSPESQPARRSSMVS</sequence>
<proteinExistence type="predicted"/>
<evidence type="ECO:0000313" key="3">
    <source>
        <dbReference type="Proteomes" id="UP000031443"/>
    </source>
</evidence>
<feature type="compositionally biased region" description="Polar residues" evidence="1">
    <location>
        <begin position="51"/>
        <end position="67"/>
    </location>
</feature>
<feature type="region of interest" description="Disordered" evidence="1">
    <location>
        <begin position="48"/>
        <end position="67"/>
    </location>
</feature>
<accession>M7B9Y1</accession>